<dbReference type="InterPro" id="IPR015057">
    <property type="entry name" value="Rv2632c-like"/>
</dbReference>
<evidence type="ECO:0008006" key="3">
    <source>
        <dbReference type="Google" id="ProtNLM"/>
    </source>
</evidence>
<dbReference type="Gene3D" id="3.30.160.240">
    <property type="entry name" value="Rv1738"/>
    <property type="match status" value="1"/>
</dbReference>
<organism evidence="1 2">
    <name type="scientific">Streptomyces rubellomurinus (strain ATCC 31215)</name>
    <dbReference type="NCBI Taxonomy" id="359131"/>
    <lineage>
        <taxon>Bacteria</taxon>
        <taxon>Bacillati</taxon>
        <taxon>Actinomycetota</taxon>
        <taxon>Actinomycetes</taxon>
        <taxon>Kitasatosporales</taxon>
        <taxon>Streptomycetaceae</taxon>
        <taxon>Streptomyces</taxon>
    </lineage>
</organism>
<dbReference type="InterPro" id="IPR038070">
    <property type="entry name" value="Rv2632c-like_sf"/>
</dbReference>
<protein>
    <recommendedName>
        <fullName evidence="3">DUF1876 domain-containing protein</fullName>
    </recommendedName>
</protein>
<dbReference type="Pfam" id="PF08962">
    <property type="entry name" value="Rv2632c-like"/>
    <property type="match status" value="1"/>
</dbReference>
<dbReference type="RefSeq" id="WP_045698004.1">
    <property type="nucleotide sequence ID" value="NZ_JZKH01000034.1"/>
</dbReference>
<dbReference type="SUPFAM" id="SSF143212">
    <property type="entry name" value="Rv2632c-like"/>
    <property type="match status" value="1"/>
</dbReference>
<gene>
    <name evidence="1" type="ORF">VM95_18200</name>
</gene>
<sequence length="87" mass="9515">MHNQWEVELSFEEDGVHTACDARLTGARAPGLSAHGESVKSADDRPLARIGEEVAASRALEELSRKLRAQATGEIDDEGHRPGYLIY</sequence>
<comment type="caution">
    <text evidence="1">The sequence shown here is derived from an EMBL/GenBank/DDBJ whole genome shotgun (WGS) entry which is preliminary data.</text>
</comment>
<dbReference type="OrthoDB" id="4828144at2"/>
<dbReference type="PATRIC" id="fig|359131.3.peg.4246"/>
<keyword evidence="2" id="KW-1185">Reference proteome</keyword>
<dbReference type="AlphaFoldDB" id="A0A0F2TF98"/>
<dbReference type="Proteomes" id="UP000033699">
    <property type="component" value="Unassembled WGS sequence"/>
</dbReference>
<name>A0A0F2TF98_STRR3</name>
<evidence type="ECO:0000313" key="2">
    <source>
        <dbReference type="Proteomes" id="UP000033699"/>
    </source>
</evidence>
<reference evidence="1 2" key="1">
    <citation type="submission" date="2015-02" db="EMBL/GenBank/DDBJ databases">
        <authorList>
            <person name="Ju K.-S."/>
            <person name="Doroghazi J.R."/>
            <person name="Metcalf W."/>
        </authorList>
    </citation>
    <scope>NUCLEOTIDE SEQUENCE [LARGE SCALE GENOMIC DNA]</scope>
    <source>
        <strain evidence="1 2">ATCC 31215</strain>
    </source>
</reference>
<accession>A0A0F2TF98</accession>
<proteinExistence type="predicted"/>
<evidence type="ECO:0000313" key="1">
    <source>
        <dbReference type="EMBL" id="KJS60940.1"/>
    </source>
</evidence>
<dbReference type="EMBL" id="JZKH01000034">
    <property type="protein sequence ID" value="KJS60940.1"/>
    <property type="molecule type" value="Genomic_DNA"/>
</dbReference>